<accession>A0AAV4XF55</accession>
<evidence type="ECO:0000313" key="2">
    <source>
        <dbReference type="EMBL" id="GIY92625.1"/>
    </source>
</evidence>
<dbReference type="EMBL" id="BPLR01000173">
    <property type="protein sequence ID" value="GIY92625.1"/>
    <property type="molecule type" value="Genomic_DNA"/>
</dbReference>
<reference evidence="2 3" key="1">
    <citation type="submission" date="2021-06" db="EMBL/GenBank/DDBJ databases">
        <title>Caerostris extrusa draft genome.</title>
        <authorList>
            <person name="Kono N."/>
            <person name="Arakawa K."/>
        </authorList>
    </citation>
    <scope>NUCLEOTIDE SEQUENCE [LARGE SCALE GENOMIC DNA]</scope>
</reference>
<proteinExistence type="predicted"/>
<dbReference type="AlphaFoldDB" id="A0AAV4XF55"/>
<sequence>MDTLPCVPNEINPANWQYSSGFRNRETSLMHNSCEIAGDWPRRFNSRGQKEKKKKKERLFTDGIEEWTLASPIDQKGGGLSPNKNLYSAMDTLPCVPNEINPGTGRIPPDFGIGKRL</sequence>
<comment type="caution">
    <text evidence="2">The sequence shown here is derived from an EMBL/GenBank/DDBJ whole genome shotgun (WGS) entry which is preliminary data.</text>
</comment>
<organism evidence="2 3">
    <name type="scientific">Caerostris extrusa</name>
    <name type="common">Bark spider</name>
    <name type="synonym">Caerostris bankana</name>
    <dbReference type="NCBI Taxonomy" id="172846"/>
    <lineage>
        <taxon>Eukaryota</taxon>
        <taxon>Metazoa</taxon>
        <taxon>Ecdysozoa</taxon>
        <taxon>Arthropoda</taxon>
        <taxon>Chelicerata</taxon>
        <taxon>Arachnida</taxon>
        <taxon>Araneae</taxon>
        <taxon>Araneomorphae</taxon>
        <taxon>Entelegynae</taxon>
        <taxon>Araneoidea</taxon>
        <taxon>Araneidae</taxon>
        <taxon>Caerostris</taxon>
    </lineage>
</organism>
<feature type="region of interest" description="Disordered" evidence="1">
    <location>
        <begin position="97"/>
        <end position="117"/>
    </location>
</feature>
<name>A0AAV4XF55_CAEEX</name>
<gene>
    <name evidence="2" type="ORF">CEXT_276601</name>
</gene>
<protein>
    <submittedName>
        <fullName evidence="2">Uncharacterized protein</fullName>
    </submittedName>
</protein>
<dbReference type="Proteomes" id="UP001054945">
    <property type="component" value="Unassembled WGS sequence"/>
</dbReference>
<evidence type="ECO:0000256" key="1">
    <source>
        <dbReference type="SAM" id="MobiDB-lite"/>
    </source>
</evidence>
<evidence type="ECO:0000313" key="3">
    <source>
        <dbReference type="Proteomes" id="UP001054945"/>
    </source>
</evidence>
<keyword evidence="3" id="KW-1185">Reference proteome</keyword>